<dbReference type="KEGG" id="mfe:Mefer_0563"/>
<gene>
    <name evidence="3" type="ordered locus">Mefer_0563</name>
</gene>
<dbReference type="AlphaFoldDB" id="C7P752"/>
<dbReference type="InterPro" id="IPR003786">
    <property type="entry name" value="FdhD"/>
</dbReference>
<dbReference type="eggNOG" id="arCOG04358">
    <property type="taxonomic scope" value="Archaea"/>
</dbReference>
<dbReference type="InterPro" id="IPR016193">
    <property type="entry name" value="Cytidine_deaminase-like"/>
</dbReference>
<keyword evidence="4" id="KW-1185">Reference proteome</keyword>
<dbReference type="STRING" id="573064.Mefer_0563"/>
<reference evidence="3" key="1">
    <citation type="submission" date="2009-08" db="EMBL/GenBank/DDBJ databases">
        <title>Complete sequence of chromosome of Methanocaldococcus fervens AG86.</title>
        <authorList>
            <consortium name="US DOE Joint Genome Institute"/>
            <person name="Lucas S."/>
            <person name="Copeland A."/>
            <person name="Lapidus A."/>
            <person name="Glavina del Rio T."/>
            <person name="Tice H."/>
            <person name="Bruce D."/>
            <person name="Goodwin L."/>
            <person name="Pitluck S."/>
            <person name="Chertkov O."/>
            <person name="Detter J.C."/>
            <person name="Han C."/>
            <person name="Tapia R."/>
            <person name="Larimer F."/>
            <person name="Land M."/>
            <person name="Hauser L."/>
            <person name="Kyrpides N."/>
            <person name="Ovchinnikova G."/>
            <person name="Lupa-Sieprawska M."/>
            <person name="Whitman W.B."/>
        </authorList>
    </citation>
    <scope>NUCLEOTIDE SEQUENCE [LARGE SCALE GENOMIC DNA]</scope>
    <source>
        <strain evidence="3">AG86</strain>
    </source>
</reference>
<dbReference type="RefSeq" id="WP_015791121.1">
    <property type="nucleotide sequence ID" value="NC_013156.1"/>
</dbReference>
<dbReference type="GO" id="GO:0016783">
    <property type="term" value="F:sulfurtransferase activity"/>
    <property type="evidence" value="ECO:0007669"/>
    <property type="project" value="InterPro"/>
</dbReference>
<dbReference type="Gene3D" id="3.40.140.10">
    <property type="entry name" value="Cytidine Deaminase, domain 2"/>
    <property type="match status" value="1"/>
</dbReference>
<dbReference type="HOGENOM" id="CLU_056887_4_1_2"/>
<dbReference type="Proteomes" id="UP000001495">
    <property type="component" value="Chromosome"/>
</dbReference>
<organism evidence="3 4">
    <name type="scientific">Methanocaldococcus fervens (strain DSM 4213 / JCM 15782 / AG86)</name>
    <name type="common">Methanococcus fervens</name>
    <dbReference type="NCBI Taxonomy" id="573064"/>
    <lineage>
        <taxon>Archaea</taxon>
        <taxon>Methanobacteriati</taxon>
        <taxon>Methanobacteriota</taxon>
        <taxon>Methanomada group</taxon>
        <taxon>Methanococci</taxon>
        <taxon>Methanococcales</taxon>
        <taxon>Methanocaldococcaceae</taxon>
        <taxon>Methanocaldococcus</taxon>
    </lineage>
</organism>
<name>C7P752_METFA</name>
<dbReference type="GeneID" id="8365237"/>
<dbReference type="PIRSF" id="PIRSF015626">
    <property type="entry name" value="FdhD"/>
    <property type="match status" value="1"/>
</dbReference>
<dbReference type="SUPFAM" id="SSF53927">
    <property type="entry name" value="Cytidine deaminase-like"/>
    <property type="match status" value="1"/>
</dbReference>
<protein>
    <submittedName>
        <fullName evidence="3">Formate dehydrogenase family accessory protein FdhD</fullName>
    </submittedName>
</protein>
<keyword evidence="2" id="KW-0501">Molybdenum cofactor biosynthesis</keyword>
<dbReference type="EMBL" id="CP001696">
    <property type="protein sequence ID" value="ACV24384.1"/>
    <property type="molecule type" value="Genomic_DNA"/>
</dbReference>
<dbReference type="PANTHER" id="PTHR30592:SF1">
    <property type="entry name" value="SULFUR CARRIER PROTEIN FDHD"/>
    <property type="match status" value="1"/>
</dbReference>
<dbReference type="OrthoDB" id="57189at2157"/>
<evidence type="ECO:0000313" key="4">
    <source>
        <dbReference type="Proteomes" id="UP000001495"/>
    </source>
</evidence>
<dbReference type="Gene3D" id="3.10.20.10">
    <property type="match status" value="1"/>
</dbReference>
<dbReference type="Pfam" id="PF02634">
    <property type="entry name" value="FdhD-NarQ"/>
    <property type="match status" value="1"/>
</dbReference>
<evidence type="ECO:0000256" key="1">
    <source>
        <dbReference type="ARBA" id="ARBA00022490"/>
    </source>
</evidence>
<dbReference type="PANTHER" id="PTHR30592">
    <property type="entry name" value="FORMATE DEHYDROGENASE"/>
    <property type="match status" value="1"/>
</dbReference>
<dbReference type="GO" id="GO:0006777">
    <property type="term" value="P:Mo-molybdopterin cofactor biosynthetic process"/>
    <property type="evidence" value="ECO:0007669"/>
    <property type="project" value="UniProtKB-KW"/>
</dbReference>
<evidence type="ECO:0000256" key="2">
    <source>
        <dbReference type="ARBA" id="ARBA00023150"/>
    </source>
</evidence>
<accession>C7P752</accession>
<keyword evidence="1" id="KW-0963">Cytoplasm</keyword>
<evidence type="ECO:0000313" key="3">
    <source>
        <dbReference type="EMBL" id="ACV24384.1"/>
    </source>
</evidence>
<proteinExistence type="predicted"/>
<sequence length="222" mass="25711">MIKKVKIKRFDGKKFHDVEDYVAVEESYNIFINEEFVRPLSLSPNFLHEFAVGFAISEGFLDKVDKVKIEDKNIHIFGEKTNKTKNNKEIKIDIETLKKIISYEIKPKYWEITGSFHWASMFDLKGNEIIFVEDIGRHNAVDKVIGYSILNNYNLNELILRYSGRIPYEIVKKAVNSDLKTIVSKSPPTDKAIDLAEENNIILIGFARNGKFNIYTGRLWEG</sequence>
<dbReference type="NCBIfam" id="TIGR00129">
    <property type="entry name" value="fdhD_narQ"/>
    <property type="match status" value="1"/>
</dbReference>